<evidence type="ECO:0000313" key="2">
    <source>
        <dbReference type="EMBL" id="CAR25261.1"/>
    </source>
</evidence>
<proteinExistence type="predicted"/>
<dbReference type="GeneID" id="8293983"/>
<dbReference type="Proteomes" id="UP000002036">
    <property type="component" value="Chromosome G"/>
</dbReference>
<protein>
    <submittedName>
        <fullName evidence="2">KLTH0G15290p</fullName>
    </submittedName>
</protein>
<name>C5DNA0_LACTC</name>
<dbReference type="HOGENOM" id="CLU_2333965_0_0_1"/>
<keyword evidence="3" id="KW-1185">Reference proteome</keyword>
<reference evidence="2 3" key="1">
    <citation type="journal article" date="2009" name="Genome Res.">
        <title>Comparative genomics of protoploid Saccharomycetaceae.</title>
        <authorList>
            <consortium name="The Genolevures Consortium"/>
            <person name="Souciet J.-L."/>
            <person name="Dujon B."/>
            <person name="Gaillardin C."/>
            <person name="Johnston M."/>
            <person name="Baret P.V."/>
            <person name="Cliften P."/>
            <person name="Sherman D.J."/>
            <person name="Weissenbach J."/>
            <person name="Westhof E."/>
            <person name="Wincker P."/>
            <person name="Jubin C."/>
            <person name="Poulain J."/>
            <person name="Barbe V."/>
            <person name="Segurens B."/>
            <person name="Artiguenave F."/>
            <person name="Anthouard V."/>
            <person name="Vacherie B."/>
            <person name="Val M.-E."/>
            <person name="Fulton R.S."/>
            <person name="Minx P."/>
            <person name="Wilson R."/>
            <person name="Durrens P."/>
            <person name="Jean G."/>
            <person name="Marck C."/>
            <person name="Martin T."/>
            <person name="Nikolski M."/>
            <person name="Rolland T."/>
            <person name="Seret M.-L."/>
            <person name="Casaregola S."/>
            <person name="Despons L."/>
            <person name="Fairhead C."/>
            <person name="Fischer G."/>
            <person name="Lafontaine I."/>
            <person name="Leh V."/>
            <person name="Lemaire M."/>
            <person name="de Montigny J."/>
            <person name="Neuveglise C."/>
            <person name="Thierry A."/>
            <person name="Blanc-Lenfle I."/>
            <person name="Bleykasten C."/>
            <person name="Diffels J."/>
            <person name="Fritsch E."/>
            <person name="Frangeul L."/>
            <person name="Goeffon A."/>
            <person name="Jauniaux N."/>
            <person name="Kachouri-Lafond R."/>
            <person name="Payen C."/>
            <person name="Potier S."/>
            <person name="Pribylova L."/>
            <person name="Ozanne C."/>
            <person name="Richard G.-F."/>
            <person name="Sacerdot C."/>
            <person name="Straub M.-L."/>
            <person name="Talla E."/>
        </authorList>
    </citation>
    <scope>NUCLEOTIDE SEQUENCE [LARGE SCALE GENOMIC DNA]</scope>
    <source>
        <strain evidence="3">ATCC 56472 / CBS 6340 / NRRL Y-8284</strain>
    </source>
</reference>
<feature type="signal peptide" evidence="1">
    <location>
        <begin position="1"/>
        <end position="17"/>
    </location>
</feature>
<gene>
    <name evidence="2" type="ordered locus">KLTH0G15290g</name>
</gene>
<dbReference type="InParanoid" id="C5DNA0"/>
<dbReference type="RefSeq" id="XP_002555698.1">
    <property type="nucleotide sequence ID" value="XM_002555652.1"/>
</dbReference>
<feature type="chain" id="PRO_5002950438" evidence="1">
    <location>
        <begin position="18"/>
        <end position="98"/>
    </location>
</feature>
<accession>C5DNA0</accession>
<dbReference type="AlphaFoldDB" id="C5DNA0"/>
<sequence length="98" mass="10863">MKSTLFIASTLLSLAAATFPTNITLVDFIKEYTLDQIALPVEDGADLWILSKDGDRQNVSTDSLLYTTWSESDWPLFEYGCHLETETGGSFAYSIGLM</sequence>
<keyword evidence="1" id="KW-0732">Signal</keyword>
<evidence type="ECO:0000256" key="1">
    <source>
        <dbReference type="SAM" id="SignalP"/>
    </source>
</evidence>
<evidence type="ECO:0000313" key="3">
    <source>
        <dbReference type="Proteomes" id="UP000002036"/>
    </source>
</evidence>
<organism evidence="2 3">
    <name type="scientific">Lachancea thermotolerans (strain ATCC 56472 / CBS 6340 / NRRL Y-8284)</name>
    <name type="common">Yeast</name>
    <name type="synonym">Kluyveromyces thermotolerans</name>
    <dbReference type="NCBI Taxonomy" id="559295"/>
    <lineage>
        <taxon>Eukaryota</taxon>
        <taxon>Fungi</taxon>
        <taxon>Dikarya</taxon>
        <taxon>Ascomycota</taxon>
        <taxon>Saccharomycotina</taxon>
        <taxon>Saccharomycetes</taxon>
        <taxon>Saccharomycetales</taxon>
        <taxon>Saccharomycetaceae</taxon>
        <taxon>Lachancea</taxon>
    </lineage>
</organism>
<dbReference type="KEGG" id="lth:KLTH0G15290g"/>
<dbReference type="EMBL" id="CU928171">
    <property type="protein sequence ID" value="CAR25261.1"/>
    <property type="molecule type" value="Genomic_DNA"/>
</dbReference>